<evidence type="ECO:0000313" key="3">
    <source>
        <dbReference type="Proteomes" id="UP000324222"/>
    </source>
</evidence>
<evidence type="ECO:0000256" key="1">
    <source>
        <dbReference type="SAM" id="MobiDB-lite"/>
    </source>
</evidence>
<feature type="region of interest" description="Disordered" evidence="1">
    <location>
        <begin position="37"/>
        <end position="68"/>
    </location>
</feature>
<reference evidence="2 3" key="1">
    <citation type="submission" date="2019-05" db="EMBL/GenBank/DDBJ databases">
        <title>Another draft genome of Portunus trituberculatus and its Hox gene families provides insights of decapod evolution.</title>
        <authorList>
            <person name="Jeong J.-H."/>
            <person name="Song I."/>
            <person name="Kim S."/>
            <person name="Choi T."/>
            <person name="Kim D."/>
            <person name="Ryu S."/>
            <person name="Kim W."/>
        </authorList>
    </citation>
    <scope>NUCLEOTIDE SEQUENCE [LARGE SCALE GENOMIC DNA]</scope>
    <source>
        <tissue evidence="2">Muscle</tissue>
    </source>
</reference>
<comment type="caution">
    <text evidence="2">The sequence shown here is derived from an EMBL/GenBank/DDBJ whole genome shotgun (WGS) entry which is preliminary data.</text>
</comment>
<accession>A0A5B7FD14</accession>
<protein>
    <submittedName>
        <fullName evidence="2">Uncharacterized protein</fullName>
    </submittedName>
</protein>
<dbReference type="EMBL" id="VSRR010005420">
    <property type="protein sequence ID" value="MPC42394.1"/>
    <property type="molecule type" value="Genomic_DNA"/>
</dbReference>
<evidence type="ECO:0000313" key="2">
    <source>
        <dbReference type="EMBL" id="MPC42394.1"/>
    </source>
</evidence>
<dbReference type="AlphaFoldDB" id="A0A5B7FD14"/>
<name>A0A5B7FD14_PORTR</name>
<proteinExistence type="predicted"/>
<feature type="compositionally biased region" description="Pro residues" evidence="1">
    <location>
        <begin position="37"/>
        <end position="58"/>
    </location>
</feature>
<dbReference type="Proteomes" id="UP000324222">
    <property type="component" value="Unassembled WGS sequence"/>
</dbReference>
<sequence>MAVVVVVVGWRGQAGVTPGGVGNWSLCPPLSFSPRTAPLPSPSEPYTAPAPPPLPTPRPSHLQAGTQGGHSQLSIDLLTQRQLFCCALVLLRKGLAGISQVVVRWGEGGGGIEVEGRAAGVAIINTASVMAREARIVKRQRI</sequence>
<keyword evidence="3" id="KW-1185">Reference proteome</keyword>
<gene>
    <name evidence="2" type="ORF">E2C01_036015</name>
</gene>
<organism evidence="2 3">
    <name type="scientific">Portunus trituberculatus</name>
    <name type="common">Swimming crab</name>
    <name type="synonym">Neptunus trituberculatus</name>
    <dbReference type="NCBI Taxonomy" id="210409"/>
    <lineage>
        <taxon>Eukaryota</taxon>
        <taxon>Metazoa</taxon>
        <taxon>Ecdysozoa</taxon>
        <taxon>Arthropoda</taxon>
        <taxon>Crustacea</taxon>
        <taxon>Multicrustacea</taxon>
        <taxon>Malacostraca</taxon>
        <taxon>Eumalacostraca</taxon>
        <taxon>Eucarida</taxon>
        <taxon>Decapoda</taxon>
        <taxon>Pleocyemata</taxon>
        <taxon>Brachyura</taxon>
        <taxon>Eubrachyura</taxon>
        <taxon>Portunoidea</taxon>
        <taxon>Portunidae</taxon>
        <taxon>Portuninae</taxon>
        <taxon>Portunus</taxon>
    </lineage>
</organism>